<proteinExistence type="predicted"/>
<dbReference type="Proteomes" id="UP000824108">
    <property type="component" value="Unassembled WGS sequence"/>
</dbReference>
<evidence type="ECO:0000313" key="3">
    <source>
        <dbReference type="Proteomes" id="UP000824108"/>
    </source>
</evidence>
<evidence type="ECO:0000313" key="2">
    <source>
        <dbReference type="EMBL" id="HIZ91510.1"/>
    </source>
</evidence>
<feature type="domain" description="HTH LytTR-type" evidence="1">
    <location>
        <begin position="5"/>
        <end position="118"/>
    </location>
</feature>
<gene>
    <name evidence="2" type="ORF">H9807_05280</name>
</gene>
<evidence type="ECO:0000259" key="1">
    <source>
        <dbReference type="PROSITE" id="PS50930"/>
    </source>
</evidence>
<name>A0A9D2GZB6_9BACE</name>
<comment type="caution">
    <text evidence="2">The sequence shown here is derived from an EMBL/GenBank/DDBJ whole genome shotgun (WGS) entry which is preliminary data.</text>
</comment>
<keyword evidence="2" id="KW-0238">DNA-binding</keyword>
<dbReference type="InterPro" id="IPR007492">
    <property type="entry name" value="LytTR_DNA-bd_dom"/>
</dbReference>
<dbReference type="PROSITE" id="PS50930">
    <property type="entry name" value="HTH_LYTTR"/>
    <property type="match status" value="1"/>
</dbReference>
<sequence length="122" mass="14053">MERVLVVSNSNELVRMKPERITYISSDGNYVTVVLHDRTEHVFAFNLLRMQKLVETQLAEEAACFIRIGKSLIINRNYIYKINLAKQELVLSDSRLDGAFRLSASREALRQLKELLEKEAGL</sequence>
<dbReference type="EMBL" id="DXAV01000043">
    <property type="protein sequence ID" value="HIZ91510.1"/>
    <property type="molecule type" value="Genomic_DNA"/>
</dbReference>
<organism evidence="2 3">
    <name type="scientific">Candidatus Bacteroides merdavium</name>
    <dbReference type="NCBI Taxonomy" id="2838472"/>
    <lineage>
        <taxon>Bacteria</taxon>
        <taxon>Pseudomonadati</taxon>
        <taxon>Bacteroidota</taxon>
        <taxon>Bacteroidia</taxon>
        <taxon>Bacteroidales</taxon>
        <taxon>Bacteroidaceae</taxon>
        <taxon>Bacteroides</taxon>
    </lineage>
</organism>
<protein>
    <submittedName>
        <fullName evidence="2">LytTR family transcriptional regulator DNA-binding domain-containing protein</fullName>
    </submittedName>
</protein>
<reference evidence="2" key="1">
    <citation type="journal article" date="2021" name="PeerJ">
        <title>Extensive microbial diversity within the chicken gut microbiome revealed by metagenomics and culture.</title>
        <authorList>
            <person name="Gilroy R."/>
            <person name="Ravi A."/>
            <person name="Getino M."/>
            <person name="Pursley I."/>
            <person name="Horton D.L."/>
            <person name="Alikhan N.F."/>
            <person name="Baker D."/>
            <person name="Gharbi K."/>
            <person name="Hall N."/>
            <person name="Watson M."/>
            <person name="Adriaenssens E.M."/>
            <person name="Foster-Nyarko E."/>
            <person name="Jarju S."/>
            <person name="Secka A."/>
            <person name="Antonio M."/>
            <person name="Oren A."/>
            <person name="Chaudhuri R.R."/>
            <person name="La Ragione R."/>
            <person name="Hildebrand F."/>
            <person name="Pallen M.J."/>
        </authorList>
    </citation>
    <scope>NUCLEOTIDE SEQUENCE</scope>
    <source>
        <strain evidence="2">CHK118-2852</strain>
    </source>
</reference>
<dbReference type="AlphaFoldDB" id="A0A9D2GZB6"/>
<reference evidence="2" key="2">
    <citation type="submission" date="2021-04" db="EMBL/GenBank/DDBJ databases">
        <authorList>
            <person name="Gilroy R."/>
        </authorList>
    </citation>
    <scope>NUCLEOTIDE SEQUENCE</scope>
    <source>
        <strain evidence="2">CHK118-2852</strain>
    </source>
</reference>
<dbReference type="GO" id="GO:0003677">
    <property type="term" value="F:DNA binding"/>
    <property type="evidence" value="ECO:0007669"/>
    <property type="project" value="UniProtKB-KW"/>
</dbReference>
<dbReference type="SMART" id="SM00850">
    <property type="entry name" value="LytTR"/>
    <property type="match status" value="1"/>
</dbReference>
<dbReference type="Gene3D" id="2.40.50.1020">
    <property type="entry name" value="LytTr DNA-binding domain"/>
    <property type="match status" value="1"/>
</dbReference>
<dbReference type="Pfam" id="PF04397">
    <property type="entry name" value="LytTR"/>
    <property type="match status" value="1"/>
</dbReference>
<accession>A0A9D2GZB6</accession>